<organism evidence="1 2">
    <name type="scientific">Pectinatus haikarae</name>
    <dbReference type="NCBI Taxonomy" id="349096"/>
    <lineage>
        <taxon>Bacteria</taxon>
        <taxon>Bacillati</taxon>
        <taxon>Bacillota</taxon>
        <taxon>Negativicutes</taxon>
        <taxon>Selenomonadales</taxon>
        <taxon>Selenomonadaceae</taxon>
        <taxon>Pectinatus</taxon>
    </lineage>
</organism>
<gene>
    <name evidence="1" type="ORF">J2S01_002092</name>
</gene>
<accession>A0ABT9Y942</accession>
<evidence type="ECO:0000313" key="2">
    <source>
        <dbReference type="Proteomes" id="UP001239167"/>
    </source>
</evidence>
<comment type="caution">
    <text evidence="1">The sequence shown here is derived from an EMBL/GenBank/DDBJ whole genome shotgun (WGS) entry which is preliminary data.</text>
</comment>
<proteinExistence type="predicted"/>
<evidence type="ECO:0000313" key="1">
    <source>
        <dbReference type="EMBL" id="MDQ0204364.1"/>
    </source>
</evidence>
<protein>
    <submittedName>
        <fullName evidence="1">Uncharacterized protein</fullName>
    </submittedName>
</protein>
<keyword evidence="2" id="KW-1185">Reference proteome</keyword>
<reference evidence="1 2" key="1">
    <citation type="submission" date="2023-07" db="EMBL/GenBank/DDBJ databases">
        <title>Genomic Encyclopedia of Type Strains, Phase IV (KMG-IV): sequencing the most valuable type-strain genomes for metagenomic binning, comparative biology and taxonomic classification.</title>
        <authorList>
            <person name="Goeker M."/>
        </authorList>
    </citation>
    <scope>NUCLEOTIDE SEQUENCE [LARGE SCALE GENOMIC DNA]</scope>
    <source>
        <strain evidence="1 2">DSM 16980</strain>
    </source>
</reference>
<dbReference type="Proteomes" id="UP001239167">
    <property type="component" value="Unassembled WGS sequence"/>
</dbReference>
<dbReference type="EMBL" id="JAUSUE010000015">
    <property type="protein sequence ID" value="MDQ0204364.1"/>
    <property type="molecule type" value="Genomic_DNA"/>
</dbReference>
<dbReference type="RefSeq" id="WP_307224653.1">
    <property type="nucleotide sequence ID" value="NZ_CP116940.1"/>
</dbReference>
<sequence>MLNRKDDFLSKEVNPIITPTPLHSGQSINNAITDGKLSLLNLLKSKSVLGLSTPNLLKLTAQYDFLLREQIYTSQDLFKKTSPDIEAEDTAEKKTLDKIRLPLFELEKAIFKEIQTGYNKCTKKLKLYSNFQINIVDDLIDFK</sequence>
<name>A0ABT9Y942_9FIRM</name>